<dbReference type="GO" id="GO:0006974">
    <property type="term" value="P:DNA damage response"/>
    <property type="evidence" value="ECO:0007669"/>
    <property type="project" value="TreeGrafter"/>
</dbReference>
<dbReference type="PANTHER" id="PTHR11106:SF27">
    <property type="entry name" value="MACRO DOMAIN-CONTAINING PROTEIN"/>
    <property type="match status" value="1"/>
</dbReference>
<sequence length="111" mass="12835">MPVDEKRNYYKCGPDYVTLDRIETIPVYFQDHKKPLLKKGTKPKFDVDAKLNEKISLWIGDITTLEIDVIVNAANSSLLGGGGGMFSYIWKFSFCIKYHQNRIRSTPRIYN</sequence>
<proteinExistence type="predicted"/>
<gene>
    <name evidence="2" type="ORF">NP493_1692g00007</name>
</gene>
<dbReference type="AlphaFoldDB" id="A0AAD9JUW5"/>
<dbReference type="GO" id="GO:0042278">
    <property type="term" value="P:purine nucleoside metabolic process"/>
    <property type="evidence" value="ECO:0007669"/>
    <property type="project" value="TreeGrafter"/>
</dbReference>
<dbReference type="GO" id="GO:0140291">
    <property type="term" value="P:peptidyl-glutamate ADP-deribosylation"/>
    <property type="evidence" value="ECO:0007669"/>
    <property type="project" value="TreeGrafter"/>
</dbReference>
<dbReference type="PANTHER" id="PTHR11106">
    <property type="entry name" value="GANGLIOSIDE INDUCED DIFFERENTIATION ASSOCIATED PROTEIN 2-RELATED"/>
    <property type="match status" value="1"/>
</dbReference>
<evidence type="ECO:0000313" key="3">
    <source>
        <dbReference type="Proteomes" id="UP001209878"/>
    </source>
</evidence>
<reference evidence="2" key="1">
    <citation type="journal article" date="2023" name="Mol. Biol. Evol.">
        <title>Third-Generation Sequencing Reveals the Adaptive Role of the Epigenome in Three Deep-Sea Polychaetes.</title>
        <authorList>
            <person name="Perez M."/>
            <person name="Aroh O."/>
            <person name="Sun Y."/>
            <person name="Lan Y."/>
            <person name="Juniper S.K."/>
            <person name="Young C.R."/>
            <person name="Angers B."/>
            <person name="Qian P.Y."/>
        </authorList>
    </citation>
    <scope>NUCLEOTIDE SEQUENCE</scope>
    <source>
        <strain evidence="2">R07B-5</strain>
    </source>
</reference>
<protein>
    <recommendedName>
        <fullName evidence="1">Macro domain-containing protein</fullName>
    </recommendedName>
</protein>
<dbReference type="PROSITE" id="PS51154">
    <property type="entry name" value="MACRO"/>
    <property type="match status" value="1"/>
</dbReference>
<evidence type="ECO:0000259" key="1">
    <source>
        <dbReference type="PROSITE" id="PS51154"/>
    </source>
</evidence>
<feature type="domain" description="Macro" evidence="1">
    <location>
        <begin position="42"/>
        <end position="111"/>
    </location>
</feature>
<evidence type="ECO:0000313" key="2">
    <source>
        <dbReference type="EMBL" id="KAK2159777.1"/>
    </source>
</evidence>
<organism evidence="2 3">
    <name type="scientific">Ridgeia piscesae</name>
    <name type="common">Tubeworm</name>
    <dbReference type="NCBI Taxonomy" id="27915"/>
    <lineage>
        <taxon>Eukaryota</taxon>
        <taxon>Metazoa</taxon>
        <taxon>Spiralia</taxon>
        <taxon>Lophotrochozoa</taxon>
        <taxon>Annelida</taxon>
        <taxon>Polychaeta</taxon>
        <taxon>Sedentaria</taxon>
        <taxon>Canalipalpata</taxon>
        <taxon>Sabellida</taxon>
        <taxon>Siboglinidae</taxon>
        <taxon>Ridgeia</taxon>
    </lineage>
</organism>
<dbReference type="SUPFAM" id="SSF52949">
    <property type="entry name" value="Macro domain-like"/>
    <property type="match status" value="1"/>
</dbReference>
<accession>A0AAD9JUW5</accession>
<dbReference type="Gene3D" id="3.40.220.10">
    <property type="entry name" value="Leucine Aminopeptidase, subunit E, domain 1"/>
    <property type="match status" value="1"/>
</dbReference>
<dbReference type="EMBL" id="JAODUO010001690">
    <property type="protein sequence ID" value="KAK2159777.1"/>
    <property type="molecule type" value="Genomic_DNA"/>
</dbReference>
<keyword evidence="3" id="KW-1185">Reference proteome</keyword>
<dbReference type="GO" id="GO:0140293">
    <property type="term" value="F:ADP-ribosylglutamate hydrolase activity"/>
    <property type="evidence" value="ECO:0007669"/>
    <property type="project" value="TreeGrafter"/>
</dbReference>
<dbReference type="Proteomes" id="UP001209878">
    <property type="component" value="Unassembled WGS sequence"/>
</dbReference>
<dbReference type="InterPro" id="IPR043472">
    <property type="entry name" value="Macro_dom-like"/>
</dbReference>
<comment type="caution">
    <text evidence="2">The sequence shown here is derived from an EMBL/GenBank/DDBJ whole genome shotgun (WGS) entry which is preliminary data.</text>
</comment>
<dbReference type="InterPro" id="IPR002589">
    <property type="entry name" value="Macro_dom"/>
</dbReference>
<name>A0AAD9JUW5_RIDPI</name>
<dbReference type="GO" id="GO:0005654">
    <property type="term" value="C:nucleoplasm"/>
    <property type="evidence" value="ECO:0007669"/>
    <property type="project" value="TreeGrafter"/>
</dbReference>